<evidence type="ECO:0000256" key="1">
    <source>
        <dbReference type="SAM" id="MobiDB-lite"/>
    </source>
</evidence>
<sequence length="318" mass="34399">MIVGIFGKTGMGKSTALKELIRRAPRVVVLDPLGKLGHLGVCVESLDEFKGYWRAQFTGGWKIILQPARLADTPEVVALKAARKPGPVILRAQFAPYLELAGDVAKRGCPPFLVAVDEVDAFGSAFAADPAVRGVADYGRNFGISLAFAARRPACVDRTLTSQCSTLYVFRITEPRDLEYFGDVIGRQAAAKLPSLARFHALCWRGSGTEATIVSVMPQGAESTAAEISPGSAIAPDVEKPRLQDPNPPIEENTATPPTQTGPVDLSECVILTLSEAATCFKFSRPHDFKVALLDSGELWHRRLARSRWAFRKADLPA</sequence>
<dbReference type="EMBL" id="LAZR01030678">
    <property type="protein sequence ID" value="KKL55885.1"/>
    <property type="molecule type" value="Genomic_DNA"/>
</dbReference>
<feature type="region of interest" description="Disordered" evidence="1">
    <location>
        <begin position="225"/>
        <end position="262"/>
    </location>
</feature>
<name>A0A0F9FF53_9ZZZZ</name>
<dbReference type="SUPFAM" id="SSF52540">
    <property type="entry name" value="P-loop containing nucleoside triphosphate hydrolases"/>
    <property type="match status" value="1"/>
</dbReference>
<proteinExistence type="predicted"/>
<dbReference type="PANTHER" id="PTHR42957:SF1">
    <property type="entry name" value="HELICASE MJ1565-RELATED"/>
    <property type="match status" value="1"/>
</dbReference>
<accession>A0A0F9FF53</accession>
<evidence type="ECO:0000313" key="2">
    <source>
        <dbReference type="EMBL" id="KKL55885.1"/>
    </source>
</evidence>
<reference evidence="2" key="1">
    <citation type="journal article" date="2015" name="Nature">
        <title>Complex archaea that bridge the gap between prokaryotes and eukaryotes.</title>
        <authorList>
            <person name="Spang A."/>
            <person name="Saw J.H."/>
            <person name="Jorgensen S.L."/>
            <person name="Zaremba-Niedzwiedzka K."/>
            <person name="Martijn J."/>
            <person name="Lind A.E."/>
            <person name="van Eijk R."/>
            <person name="Schleper C."/>
            <person name="Guy L."/>
            <person name="Ettema T.J."/>
        </authorList>
    </citation>
    <scope>NUCLEOTIDE SEQUENCE</scope>
</reference>
<comment type="caution">
    <text evidence="2">The sequence shown here is derived from an EMBL/GenBank/DDBJ whole genome shotgun (WGS) entry which is preliminary data.</text>
</comment>
<protein>
    <submittedName>
        <fullName evidence="2">Uncharacterized protein</fullName>
    </submittedName>
</protein>
<dbReference type="InterPro" id="IPR027417">
    <property type="entry name" value="P-loop_NTPase"/>
</dbReference>
<feature type="compositionally biased region" description="Polar residues" evidence="1">
    <location>
        <begin position="253"/>
        <end position="262"/>
    </location>
</feature>
<dbReference type="AlphaFoldDB" id="A0A0F9FF53"/>
<dbReference type="PANTHER" id="PTHR42957">
    <property type="entry name" value="HELICASE MJ1565-RELATED"/>
    <property type="match status" value="1"/>
</dbReference>
<dbReference type="Gene3D" id="3.40.50.300">
    <property type="entry name" value="P-loop containing nucleotide triphosphate hydrolases"/>
    <property type="match status" value="1"/>
</dbReference>
<gene>
    <name evidence="2" type="ORF">LCGC14_2250930</name>
</gene>
<dbReference type="InterPro" id="IPR008571">
    <property type="entry name" value="HerA-like"/>
</dbReference>
<organism evidence="2">
    <name type="scientific">marine sediment metagenome</name>
    <dbReference type="NCBI Taxonomy" id="412755"/>
    <lineage>
        <taxon>unclassified sequences</taxon>
        <taxon>metagenomes</taxon>
        <taxon>ecological metagenomes</taxon>
    </lineage>
</organism>